<keyword evidence="7" id="KW-1185">Reference proteome</keyword>
<reference evidence="6 7" key="1">
    <citation type="submission" date="2019-09" db="EMBL/GenBank/DDBJ databases">
        <authorList>
            <person name="Cremers G."/>
        </authorList>
    </citation>
    <scope>NUCLEOTIDE SEQUENCE [LARGE SCALE GENOMIC DNA]</scope>
    <source>
        <strain evidence="6">4A</strain>
    </source>
</reference>
<keyword evidence="4" id="KW-0233">DNA recombination</keyword>
<name>A0A5E6MDZ8_9BACT</name>
<evidence type="ECO:0000313" key="7">
    <source>
        <dbReference type="Proteomes" id="UP000334923"/>
    </source>
</evidence>
<evidence type="ECO:0000256" key="4">
    <source>
        <dbReference type="ARBA" id="ARBA00023172"/>
    </source>
</evidence>
<evidence type="ECO:0000256" key="5">
    <source>
        <dbReference type="SAM" id="Coils"/>
    </source>
</evidence>
<dbReference type="OrthoDB" id="370725at2"/>
<dbReference type="AlphaFoldDB" id="A0A5E6MDZ8"/>
<proteinExistence type="inferred from homology"/>
<evidence type="ECO:0000256" key="3">
    <source>
        <dbReference type="ARBA" id="ARBA00023054"/>
    </source>
</evidence>
<dbReference type="RefSeq" id="WP_142660083.1">
    <property type="nucleotide sequence ID" value="NZ_CABFVA020000066.1"/>
</dbReference>
<evidence type="ECO:0000256" key="2">
    <source>
        <dbReference type="ARBA" id="ARBA00009840"/>
    </source>
</evidence>
<gene>
    <name evidence="6" type="primary">rmuC</name>
    <name evidence="6" type="ORF">MAMT_01222</name>
</gene>
<protein>
    <submittedName>
        <fullName evidence="6">DNA recombination protein RmuC</fullName>
    </submittedName>
</protein>
<feature type="coiled-coil region" evidence="5">
    <location>
        <begin position="54"/>
        <end position="130"/>
    </location>
</feature>
<organism evidence="6 7">
    <name type="scientific">Methylacidimicrobium tartarophylax</name>
    <dbReference type="NCBI Taxonomy" id="1041768"/>
    <lineage>
        <taxon>Bacteria</taxon>
        <taxon>Pseudomonadati</taxon>
        <taxon>Verrucomicrobiota</taxon>
        <taxon>Methylacidimicrobium</taxon>
    </lineage>
</organism>
<sequence length="494" mass="54129">MESLGIGLLGAAVGAAVVWLLGRGSGAALRAKLGEWESSRGRWEAELAESRRAGEEATAALREETERRAAAEAKASRLPGLEAELQESRGELGEARMRVAELQSRLSQTEKAAQEKLQILEEARAKLGEAFRGLSAEALRQNNEAFLTLARENFAQFQEGAKAELEARKTAVEALTQPIRESLQKVDGKLGEIERNRIGAYSALHEQLKALVETHLPQLRSETANLVKALRQPVARGRWGEMQLRRVVEMAGMVERCDFLEQTSVEGEEGRLRPDLIIRLPGGKQIVIDAKAPIAAYLEAVEASDEPARIARLADHARQVREHIANLSKKAYWEQFAPTPEFVVLFLPGEMFFSAALQQDPGLLDYGVGKRVIPATPTTLIALLQAVAYGWQQEALTENARAISELGRTLYKRITTLADHWAGVGKGMEQAIKAYNKATATLESRVLVTARRFTGLQAAPEGAVIETPEPIDQSARLLQEPELLEEDLGNDGTG</sequence>
<keyword evidence="3 5" id="KW-0175">Coiled coil</keyword>
<dbReference type="InterPro" id="IPR003798">
    <property type="entry name" value="DNA_recombination_RmuC"/>
</dbReference>
<dbReference type="GO" id="GO:0006310">
    <property type="term" value="P:DNA recombination"/>
    <property type="evidence" value="ECO:0007669"/>
    <property type="project" value="UniProtKB-KW"/>
</dbReference>
<comment type="similarity">
    <text evidence="2">Belongs to the RmuC family.</text>
</comment>
<accession>A0A5E6MDZ8</accession>
<evidence type="ECO:0000256" key="1">
    <source>
        <dbReference type="ARBA" id="ARBA00003416"/>
    </source>
</evidence>
<dbReference type="PANTHER" id="PTHR30563">
    <property type="entry name" value="DNA RECOMBINATION PROTEIN RMUC"/>
    <property type="match status" value="1"/>
</dbReference>
<comment type="function">
    <text evidence="1">Involved in DNA recombination.</text>
</comment>
<dbReference type="Proteomes" id="UP000334923">
    <property type="component" value="Unassembled WGS sequence"/>
</dbReference>
<evidence type="ECO:0000313" key="6">
    <source>
        <dbReference type="EMBL" id="VVM06481.1"/>
    </source>
</evidence>
<dbReference type="EMBL" id="CABFVA020000066">
    <property type="protein sequence ID" value="VVM06481.1"/>
    <property type="molecule type" value="Genomic_DNA"/>
</dbReference>
<dbReference type="PANTHER" id="PTHR30563:SF0">
    <property type="entry name" value="DNA RECOMBINATION PROTEIN RMUC"/>
    <property type="match status" value="1"/>
</dbReference>
<dbReference type="Pfam" id="PF02646">
    <property type="entry name" value="RmuC"/>
    <property type="match status" value="1"/>
</dbReference>